<evidence type="ECO:0000259" key="1">
    <source>
        <dbReference type="Pfam" id="PF20789"/>
    </source>
</evidence>
<protein>
    <recommendedName>
        <fullName evidence="1">Acyl-CoA thioesterase-like C-terminal domain-containing protein</fullName>
    </recommendedName>
</protein>
<organism evidence="2 3">
    <name type="scientific">Bimuria novae-zelandiae CBS 107.79</name>
    <dbReference type="NCBI Taxonomy" id="1447943"/>
    <lineage>
        <taxon>Eukaryota</taxon>
        <taxon>Fungi</taxon>
        <taxon>Dikarya</taxon>
        <taxon>Ascomycota</taxon>
        <taxon>Pezizomycotina</taxon>
        <taxon>Dothideomycetes</taxon>
        <taxon>Pleosporomycetidae</taxon>
        <taxon>Pleosporales</taxon>
        <taxon>Massarineae</taxon>
        <taxon>Didymosphaeriaceae</taxon>
        <taxon>Bimuria</taxon>
    </lineage>
</organism>
<feature type="domain" description="Acyl-CoA thioesterase-like C-terminal" evidence="1">
    <location>
        <begin position="196"/>
        <end position="326"/>
    </location>
</feature>
<dbReference type="InterPro" id="IPR052389">
    <property type="entry name" value="Sec_Metab_Biosynth-Assoc"/>
</dbReference>
<dbReference type="PANTHER" id="PTHR38110">
    <property type="entry name" value="CHROMOSOME 23, WHOLE GENOME SHOTGUN SEQUENCE"/>
    <property type="match status" value="1"/>
</dbReference>
<dbReference type="AlphaFoldDB" id="A0A6A5UXK4"/>
<keyword evidence="3" id="KW-1185">Reference proteome</keyword>
<dbReference type="OrthoDB" id="2532955at2759"/>
<evidence type="ECO:0000313" key="2">
    <source>
        <dbReference type="EMBL" id="KAF1967606.1"/>
    </source>
</evidence>
<dbReference type="InterPro" id="IPR049450">
    <property type="entry name" value="ACOT8-like_C"/>
</dbReference>
<reference evidence="2" key="1">
    <citation type="journal article" date="2020" name="Stud. Mycol.">
        <title>101 Dothideomycetes genomes: a test case for predicting lifestyles and emergence of pathogens.</title>
        <authorList>
            <person name="Haridas S."/>
            <person name="Albert R."/>
            <person name="Binder M."/>
            <person name="Bloem J."/>
            <person name="Labutti K."/>
            <person name="Salamov A."/>
            <person name="Andreopoulos B."/>
            <person name="Baker S."/>
            <person name="Barry K."/>
            <person name="Bills G."/>
            <person name="Bluhm B."/>
            <person name="Cannon C."/>
            <person name="Castanera R."/>
            <person name="Culley D."/>
            <person name="Daum C."/>
            <person name="Ezra D."/>
            <person name="Gonzalez J."/>
            <person name="Henrissat B."/>
            <person name="Kuo A."/>
            <person name="Liang C."/>
            <person name="Lipzen A."/>
            <person name="Lutzoni F."/>
            <person name="Magnuson J."/>
            <person name="Mondo S."/>
            <person name="Nolan M."/>
            <person name="Ohm R."/>
            <person name="Pangilinan J."/>
            <person name="Park H.-J."/>
            <person name="Ramirez L."/>
            <person name="Alfaro M."/>
            <person name="Sun H."/>
            <person name="Tritt A."/>
            <person name="Yoshinaga Y."/>
            <person name="Zwiers L.-H."/>
            <person name="Turgeon B."/>
            <person name="Goodwin S."/>
            <person name="Spatafora J."/>
            <person name="Crous P."/>
            <person name="Grigoriev I."/>
        </authorList>
    </citation>
    <scope>NUCLEOTIDE SEQUENCE</scope>
    <source>
        <strain evidence="2">CBS 107.79</strain>
    </source>
</reference>
<dbReference type="Proteomes" id="UP000800036">
    <property type="component" value="Unassembled WGS sequence"/>
</dbReference>
<dbReference type="PROSITE" id="PS51257">
    <property type="entry name" value="PROKAR_LIPOPROTEIN"/>
    <property type="match status" value="1"/>
</dbReference>
<sequence length="340" mass="38298">MGERIMRLSTSAQRRVRLPNDICIGAASVSGLLGCVMTKHAVVYASQKSKTKHQTDVRSVHVQFYRPIFPVKDPAVVLHLEEVNIGKAWSTFRVELTYGRDAKLAVSADITLFNFQLPGETLPTNWSLTPPTPNVDLAFQSFNFPAYCPALLTATDPDWACYHPAFYPAGFARGMFYVRYFIPRRLPEEKAMWTNELIQFAIDLTLPVQENLRSAEAASAPIGSLAATLAFAAKQKQLYDDGHNDWRQLQNDGLLPHLDGDLWRTSMINATLGMSVEIKKKLPEAGVRWLYLRGEITKVESSRFDLEMLFLDKSRDLVAIGHQVAWIVADVQKQRRDSSL</sequence>
<dbReference type="Gene3D" id="2.40.160.210">
    <property type="entry name" value="Acyl-CoA thioesterase, double hotdog domain"/>
    <property type="match status" value="1"/>
</dbReference>
<evidence type="ECO:0000313" key="3">
    <source>
        <dbReference type="Proteomes" id="UP000800036"/>
    </source>
</evidence>
<dbReference type="Pfam" id="PF20789">
    <property type="entry name" value="4HBT_3C"/>
    <property type="match status" value="1"/>
</dbReference>
<dbReference type="InterPro" id="IPR042171">
    <property type="entry name" value="Acyl-CoA_hotdog"/>
</dbReference>
<gene>
    <name evidence="2" type="ORF">BU23DRAFT_583772</name>
</gene>
<name>A0A6A5UXK4_9PLEO</name>
<proteinExistence type="predicted"/>
<dbReference type="PANTHER" id="PTHR38110:SF1">
    <property type="entry name" value="THIOESTERASE DOMAIN-CONTAINING PROTEIN"/>
    <property type="match status" value="1"/>
</dbReference>
<dbReference type="EMBL" id="ML976730">
    <property type="protein sequence ID" value="KAF1967606.1"/>
    <property type="molecule type" value="Genomic_DNA"/>
</dbReference>
<accession>A0A6A5UXK4</accession>